<keyword evidence="7" id="KW-0456">Lyase</keyword>
<keyword evidence="2 5" id="KW-0479">Metal-binding</keyword>
<dbReference type="EMBL" id="JACCBV010000001">
    <property type="protein sequence ID" value="NYE18452.1"/>
    <property type="molecule type" value="Genomic_DNA"/>
</dbReference>
<dbReference type="Gene3D" id="3.20.20.60">
    <property type="entry name" value="Phosphoenolpyruvate-binding domains"/>
    <property type="match status" value="1"/>
</dbReference>
<gene>
    <name evidence="7" type="ORF">BJ991_000480</name>
</gene>
<dbReference type="Pfam" id="PF03328">
    <property type="entry name" value="HpcH_HpaI"/>
    <property type="match status" value="1"/>
</dbReference>
<dbReference type="EC" id="4.1.3.34" evidence="7"/>
<dbReference type="SUPFAM" id="SSF51621">
    <property type="entry name" value="Phosphoenolpyruvate/pyruvate domain"/>
    <property type="match status" value="1"/>
</dbReference>
<feature type="binding site" evidence="5">
    <location>
        <position position="162"/>
    </location>
    <ligand>
        <name>Mg(2+)</name>
        <dbReference type="ChEBI" id="CHEBI:18420"/>
    </ligand>
</feature>
<name>A0A7Y9GL13_9MICO</name>
<dbReference type="InterPro" id="IPR040442">
    <property type="entry name" value="Pyrv_kinase-like_dom_sf"/>
</dbReference>
<evidence type="ECO:0000256" key="3">
    <source>
        <dbReference type="ARBA" id="ARBA00022842"/>
    </source>
</evidence>
<dbReference type="PANTHER" id="PTHR32308:SF0">
    <property type="entry name" value="HPCH_HPAI ALDOLASE_CITRATE LYASE DOMAIN-CONTAINING PROTEIN"/>
    <property type="match status" value="1"/>
</dbReference>
<dbReference type="RefSeq" id="WP_179487120.1">
    <property type="nucleotide sequence ID" value="NZ_JACCBV010000001.1"/>
</dbReference>
<evidence type="ECO:0000256" key="2">
    <source>
        <dbReference type="ARBA" id="ARBA00022723"/>
    </source>
</evidence>
<dbReference type="InterPro" id="IPR005000">
    <property type="entry name" value="Aldolase/citrate-lyase_domain"/>
</dbReference>
<keyword evidence="3 5" id="KW-0460">Magnesium</keyword>
<evidence type="ECO:0000313" key="8">
    <source>
        <dbReference type="Proteomes" id="UP000576969"/>
    </source>
</evidence>
<dbReference type="AlphaFoldDB" id="A0A7Y9GL13"/>
<dbReference type="InterPro" id="IPR011206">
    <property type="entry name" value="Citrate_lyase_beta/mcl1/mcl2"/>
</dbReference>
<evidence type="ECO:0000259" key="6">
    <source>
        <dbReference type="Pfam" id="PF03328"/>
    </source>
</evidence>
<feature type="domain" description="HpcH/HpaI aldolase/citrate lyase" evidence="6">
    <location>
        <begin position="10"/>
        <end position="236"/>
    </location>
</feature>
<dbReference type="GO" id="GO:0008816">
    <property type="term" value="F:citryl-CoA lyase activity"/>
    <property type="evidence" value="ECO:0007669"/>
    <property type="project" value="UniProtKB-EC"/>
</dbReference>
<keyword evidence="8" id="KW-1185">Reference proteome</keyword>
<dbReference type="PIRSF" id="PIRSF015582">
    <property type="entry name" value="Cit_lyase_B"/>
    <property type="match status" value="1"/>
</dbReference>
<dbReference type="InterPro" id="IPR015813">
    <property type="entry name" value="Pyrv/PenolPyrv_kinase-like_dom"/>
</dbReference>
<evidence type="ECO:0000256" key="1">
    <source>
        <dbReference type="ARBA" id="ARBA00001946"/>
    </source>
</evidence>
<dbReference type="GO" id="GO:0006107">
    <property type="term" value="P:oxaloacetate metabolic process"/>
    <property type="evidence" value="ECO:0007669"/>
    <property type="project" value="TreeGrafter"/>
</dbReference>
<sequence length="313" mass="33663">MSEDQRVIWMMMPGGDASMIAKSLKYQPDVIIPCVEDGVQYTPEAKAAARQVLIDELGGTRFTDADVLVYPRINHPSGPYWRDDIETVLRTEASGVVIPKTESAEDVRAVAEQLEAMELASGRSAAPLRIIAMIETPKGVLRAEDIAAAHPRVRGVLFGREDFSAAVGLMRRHEDSLREGSPELLYARGAVVAAAQAVGVEAIDGAAFTLTDMDYIMKDASLTARLGFTGKLAAHPAHVKGIRWGFTPTDEDLQLARQMVAVESHAEESGDAAVAGVAGLEVTPPVVAQAKLLLRRAEWAEQNAKRGIVSVAQ</sequence>
<dbReference type="PANTHER" id="PTHR32308">
    <property type="entry name" value="LYASE BETA SUBUNIT, PUTATIVE (AFU_ORTHOLOGUE AFUA_4G13030)-RELATED"/>
    <property type="match status" value="1"/>
</dbReference>
<evidence type="ECO:0000256" key="4">
    <source>
        <dbReference type="PIRSR" id="PIRSR015582-1"/>
    </source>
</evidence>
<reference evidence="7 8" key="1">
    <citation type="submission" date="2020-07" db="EMBL/GenBank/DDBJ databases">
        <title>Sequencing the genomes of 1000 actinobacteria strains.</title>
        <authorList>
            <person name="Klenk H.-P."/>
        </authorList>
    </citation>
    <scope>NUCLEOTIDE SEQUENCE [LARGE SCALE GENOMIC DNA]</scope>
    <source>
        <strain evidence="7 8">DSM 24662</strain>
    </source>
</reference>
<proteinExistence type="predicted"/>
<evidence type="ECO:0000313" key="7">
    <source>
        <dbReference type="EMBL" id="NYE18452.1"/>
    </source>
</evidence>
<accession>A0A7Y9GL13</accession>
<protein>
    <submittedName>
        <fullName evidence="7">Citrate lyase subunit beta/citryl-CoA lyase</fullName>
        <ecNumber evidence="7">4.1.3.34</ecNumber>
    </submittedName>
</protein>
<dbReference type="Proteomes" id="UP000576969">
    <property type="component" value="Unassembled WGS sequence"/>
</dbReference>
<feature type="binding site" evidence="4">
    <location>
        <position position="72"/>
    </location>
    <ligand>
        <name>substrate</name>
    </ligand>
</feature>
<feature type="binding site" evidence="4">
    <location>
        <position position="135"/>
    </location>
    <ligand>
        <name>substrate</name>
    </ligand>
</feature>
<organism evidence="7 8">
    <name type="scientific">Microbacterium immunditiarum</name>
    <dbReference type="NCBI Taxonomy" id="337480"/>
    <lineage>
        <taxon>Bacteria</taxon>
        <taxon>Bacillati</taxon>
        <taxon>Actinomycetota</taxon>
        <taxon>Actinomycetes</taxon>
        <taxon>Micrococcales</taxon>
        <taxon>Microbacteriaceae</taxon>
        <taxon>Microbacterium</taxon>
    </lineage>
</organism>
<evidence type="ECO:0000256" key="5">
    <source>
        <dbReference type="PIRSR" id="PIRSR015582-2"/>
    </source>
</evidence>
<dbReference type="GO" id="GO:0000287">
    <property type="term" value="F:magnesium ion binding"/>
    <property type="evidence" value="ECO:0007669"/>
    <property type="project" value="TreeGrafter"/>
</dbReference>
<comment type="cofactor">
    <cofactor evidence="1">
        <name>Mg(2+)</name>
        <dbReference type="ChEBI" id="CHEBI:18420"/>
    </cofactor>
</comment>
<comment type="caution">
    <text evidence="7">The sequence shown here is derived from an EMBL/GenBank/DDBJ whole genome shotgun (WGS) entry which is preliminary data.</text>
</comment>
<feature type="binding site" evidence="5">
    <location>
        <position position="135"/>
    </location>
    <ligand>
        <name>Mg(2+)</name>
        <dbReference type="ChEBI" id="CHEBI:18420"/>
    </ligand>
</feature>